<accession>A0A6V7XBC0</accession>
<feature type="transmembrane region" description="Helical" evidence="1">
    <location>
        <begin position="182"/>
        <end position="200"/>
    </location>
</feature>
<dbReference type="OrthoDB" id="5807968at2759"/>
<sequence length="214" mass="24527">MFLYSEVEIKFKHQLLLIFGMVIPLLILNVLAYISNYPTPENEHLTNYELAKTLELDNLTIENYVVGLRSRINDLSIFTSNFASSLNIINYIIIIFCGISIQICVYRHCKGVEMTQLRNMNKQMSIVLGAQAFLPLITYITTLFSNLNFLFNLPGLYSSSIFIFLSCGLGAMVAVLNPIVSLVIHIFDIIEGALILWTFFKIPFKFLYTFHHHN</sequence>
<evidence type="ECO:0000256" key="1">
    <source>
        <dbReference type="SAM" id="Phobius"/>
    </source>
</evidence>
<organism evidence="2 3">
    <name type="scientific">Meloidogyne enterolobii</name>
    <name type="common">Root-knot nematode worm</name>
    <name type="synonym">Meloidogyne mayaguensis</name>
    <dbReference type="NCBI Taxonomy" id="390850"/>
    <lineage>
        <taxon>Eukaryota</taxon>
        <taxon>Metazoa</taxon>
        <taxon>Ecdysozoa</taxon>
        <taxon>Nematoda</taxon>
        <taxon>Chromadorea</taxon>
        <taxon>Rhabditida</taxon>
        <taxon>Tylenchina</taxon>
        <taxon>Tylenchomorpha</taxon>
        <taxon>Tylenchoidea</taxon>
        <taxon>Meloidogynidae</taxon>
        <taxon>Meloidogyninae</taxon>
        <taxon>Meloidogyne</taxon>
    </lineage>
</organism>
<feature type="transmembrane region" description="Helical" evidence="1">
    <location>
        <begin position="15"/>
        <end position="34"/>
    </location>
</feature>
<dbReference type="EMBL" id="CAJEWN010001330">
    <property type="protein sequence ID" value="CAD2196548.1"/>
    <property type="molecule type" value="Genomic_DNA"/>
</dbReference>
<feature type="transmembrane region" description="Helical" evidence="1">
    <location>
        <begin position="156"/>
        <end position="175"/>
    </location>
</feature>
<name>A0A6V7XBC0_MELEN</name>
<keyword evidence="1" id="KW-0472">Membrane</keyword>
<dbReference type="Proteomes" id="UP000580250">
    <property type="component" value="Unassembled WGS sequence"/>
</dbReference>
<dbReference type="AlphaFoldDB" id="A0A6V7XBC0"/>
<comment type="caution">
    <text evidence="2">The sequence shown here is derived from an EMBL/GenBank/DDBJ whole genome shotgun (WGS) entry which is preliminary data.</text>
</comment>
<feature type="transmembrane region" description="Helical" evidence="1">
    <location>
        <begin position="88"/>
        <end position="106"/>
    </location>
</feature>
<proteinExistence type="predicted"/>
<keyword evidence="1" id="KW-0812">Transmembrane</keyword>
<keyword evidence="1" id="KW-1133">Transmembrane helix</keyword>
<feature type="transmembrane region" description="Helical" evidence="1">
    <location>
        <begin position="126"/>
        <end position="144"/>
    </location>
</feature>
<gene>
    <name evidence="2" type="ORF">MENT_LOCUS49720</name>
</gene>
<evidence type="ECO:0000313" key="3">
    <source>
        <dbReference type="Proteomes" id="UP000580250"/>
    </source>
</evidence>
<protein>
    <submittedName>
        <fullName evidence="2">Uncharacterized protein</fullName>
    </submittedName>
</protein>
<reference evidence="2 3" key="1">
    <citation type="submission" date="2020-08" db="EMBL/GenBank/DDBJ databases">
        <authorList>
            <person name="Koutsovoulos G."/>
            <person name="Danchin GJ E."/>
        </authorList>
    </citation>
    <scope>NUCLEOTIDE SEQUENCE [LARGE SCALE GENOMIC DNA]</scope>
</reference>
<evidence type="ECO:0000313" key="2">
    <source>
        <dbReference type="EMBL" id="CAD2196548.1"/>
    </source>
</evidence>